<reference evidence="5" key="1">
    <citation type="submission" date="2022-10" db="EMBL/GenBank/DDBJ databases">
        <authorList>
            <person name="Kim H.S."/>
            <person name="Kim J.-S."/>
            <person name="Suh M.K."/>
            <person name="Eom M.K."/>
            <person name="Lee J.-S."/>
        </authorList>
    </citation>
    <scope>NUCLEOTIDE SEQUENCE</scope>
    <source>
        <strain evidence="5">LIP-5</strain>
    </source>
</reference>
<dbReference type="Proteomes" id="UP001209317">
    <property type="component" value="Unassembled WGS sequence"/>
</dbReference>
<dbReference type="PROSITE" id="PS50005">
    <property type="entry name" value="TPR"/>
    <property type="match status" value="1"/>
</dbReference>
<dbReference type="RefSeq" id="WP_263038492.1">
    <property type="nucleotide sequence ID" value="NZ_JAOTPL010000016.1"/>
</dbReference>
<dbReference type="InterPro" id="IPR019734">
    <property type="entry name" value="TPR_rpt"/>
</dbReference>
<evidence type="ECO:0000313" key="6">
    <source>
        <dbReference type="Proteomes" id="UP001209317"/>
    </source>
</evidence>
<dbReference type="PROSITE" id="PS50293">
    <property type="entry name" value="TPR_REGION"/>
    <property type="match status" value="1"/>
</dbReference>
<feature type="repeat" description="TPR" evidence="3">
    <location>
        <begin position="754"/>
        <end position="787"/>
    </location>
</feature>
<dbReference type="Pfam" id="PF17128">
    <property type="entry name" value="DUF5107"/>
    <property type="match status" value="1"/>
</dbReference>
<evidence type="ECO:0000313" key="5">
    <source>
        <dbReference type="EMBL" id="MCU7695007.1"/>
    </source>
</evidence>
<dbReference type="Gene3D" id="1.25.40.10">
    <property type="entry name" value="Tetratricopeptide repeat domain"/>
    <property type="match status" value="3"/>
</dbReference>
<proteinExistence type="predicted"/>
<dbReference type="PANTHER" id="PTHR44227:SF3">
    <property type="entry name" value="PROTEIN O-MANNOSYL-TRANSFERASE TMTC4"/>
    <property type="match status" value="1"/>
</dbReference>
<dbReference type="SUPFAM" id="SSF48452">
    <property type="entry name" value="TPR-like"/>
    <property type="match status" value="3"/>
</dbReference>
<sequence length="1106" mass="127535">MKVHVWCEKIVIPTYETGAPEKNPLFLEKRVYQGSSGVVYPHAVVESISDEKKDKEYNAVFLENNYLKIMILPELGGRVQRAYDKIQKRDFVYYNQVIKPALVGLTGPWISGGIEFNWPQHHRPSTFQPVDFAIEEHEDGSATVWVNEIEVMFRTKGTAGFTLYPDKAYLEIKGKLFNRTQMPQTFLWWANPAVKVSAHYQSIFPPDVYAVFDHGKRDVSSFPIAKGVYYKVDYAPGTDISRYDTIPVPTSYMAIESAYDFIGCYEHDIEAGMLHVADHHFSPGKKQWTWGNGDFGFTWDRHLTDEDGPYIELMTGVYTDNQPDFTWLMPNEEKTFEQYFMPFAKTGGVKNATKEALINIVQNNNGLLVNVYATAVYTDCKVSLYHKGELVKEFIATISPTEIFSQQYTANIPCADLTEWKFIVEHNGKILVEFQQEAKEEKEVPPAATAALSPKDIASVEELYLNGLHLEQYRHATFNPIDYYQEGLLREPANVQCNNAMGLLLLRRGRFGQAEHYFRTAIKTLTKRNPNPFDGEPYYNLGVCLKLQGKEDAAYDAFYKAVWNDAWQHAGFLQLAKIKTRQEDYKLALYLAEKSLVRNYHSIATRHLKAILLRKSGNPDKANHLVDESLQLDIFNFGCWYEKYLLEKDDAVLKKFIELMRNALNNYLELSLDYADAGLYEEAATVINTYIQHNENVSPLCYYYLGYFTGYYDEVKAKEFFDIASKLSAAYVFPNKLEEINILTSAIKRSAHNAKAYYYLGNLWYDKRQYDEAIVCWEKAIALDNTFATPFRNLSLAYFNKKHDQEKSLEYLEKAFLLDETDARVLMELDQLYKMLGKPYQQRLTLLEKHLALTESRDDLYLERITLYNNLENFEKSKALLAQRKFHPWEGGEGKVLGQFILSYTELAKKAILANDHHKALQLLSSLEKYPENLGEGKLYNAQENDVYFLKALALEGLGATEEARNYFLKVTAGISEPVQAIYYNDPQPDKIFYQGLAWYKLNAPEKAKAIYEKFINFGREHYNDEVKIDYFAVSLPDLLVFDLDLDKRNKNHARYLIGLGYLGLGAYDRAKEELRKVVEADINHQGAASYIRMIPFMKEVFNNDL</sequence>
<accession>A0AAE3LKK1</accession>
<evidence type="ECO:0000256" key="3">
    <source>
        <dbReference type="PROSITE-ProRule" id="PRU00339"/>
    </source>
</evidence>
<dbReference type="Gene3D" id="1.25.40.1040">
    <property type="match status" value="1"/>
</dbReference>
<dbReference type="Pfam" id="PF13432">
    <property type="entry name" value="TPR_16"/>
    <property type="match status" value="1"/>
</dbReference>
<name>A0AAE3LKK1_9BACT</name>
<protein>
    <submittedName>
        <fullName evidence="5">DUF5107 domain-containing protein</fullName>
    </submittedName>
</protein>
<dbReference type="SMART" id="SM00028">
    <property type="entry name" value="TPR"/>
    <property type="match status" value="9"/>
</dbReference>
<comment type="caution">
    <text evidence="5">The sequence shown here is derived from an EMBL/GenBank/DDBJ whole genome shotgun (WGS) entry which is preliminary data.</text>
</comment>
<dbReference type="InterPro" id="IPR011990">
    <property type="entry name" value="TPR-like_helical_dom_sf"/>
</dbReference>
<dbReference type="PANTHER" id="PTHR44227">
    <property type="match status" value="1"/>
</dbReference>
<keyword evidence="2 3" id="KW-0802">TPR repeat</keyword>
<dbReference type="AlphaFoldDB" id="A0AAE3LKK1"/>
<dbReference type="InterPro" id="IPR052346">
    <property type="entry name" value="O-mannosyl-transferase_TMTC"/>
</dbReference>
<organism evidence="5 6">
    <name type="scientific">Haoranjiania flava</name>
    <dbReference type="NCBI Taxonomy" id="1856322"/>
    <lineage>
        <taxon>Bacteria</taxon>
        <taxon>Pseudomonadati</taxon>
        <taxon>Bacteroidota</taxon>
        <taxon>Chitinophagia</taxon>
        <taxon>Chitinophagales</taxon>
        <taxon>Chitinophagaceae</taxon>
        <taxon>Haoranjiania</taxon>
    </lineage>
</organism>
<dbReference type="InterPro" id="IPR033396">
    <property type="entry name" value="DUF5107"/>
</dbReference>
<gene>
    <name evidence="5" type="ORF">OD355_10805</name>
</gene>
<evidence type="ECO:0000256" key="1">
    <source>
        <dbReference type="ARBA" id="ARBA00022737"/>
    </source>
</evidence>
<keyword evidence="1" id="KW-0677">Repeat</keyword>
<dbReference type="Pfam" id="PF13181">
    <property type="entry name" value="TPR_8"/>
    <property type="match status" value="2"/>
</dbReference>
<keyword evidence="6" id="KW-1185">Reference proteome</keyword>
<feature type="domain" description="DUF5107" evidence="4">
    <location>
        <begin position="39"/>
        <end position="324"/>
    </location>
</feature>
<dbReference type="Pfam" id="PF00515">
    <property type="entry name" value="TPR_1"/>
    <property type="match status" value="1"/>
</dbReference>
<evidence type="ECO:0000259" key="4">
    <source>
        <dbReference type="Pfam" id="PF17128"/>
    </source>
</evidence>
<dbReference type="EMBL" id="JAOTPL010000016">
    <property type="protein sequence ID" value="MCU7695007.1"/>
    <property type="molecule type" value="Genomic_DNA"/>
</dbReference>
<evidence type="ECO:0000256" key="2">
    <source>
        <dbReference type="ARBA" id="ARBA00022803"/>
    </source>
</evidence>